<keyword evidence="3" id="KW-1185">Reference proteome</keyword>
<dbReference type="OMA" id="HIRKAKW"/>
<dbReference type="VEuPathDB" id="ToxoDB:EMWEY_00051960"/>
<sequence>MIGENPVTAANLHIFGSFTPTSTPPMNKLFRHICSRARNHILQVTGRQKHYTDSKRRAVEYNFGNQVWLSSKHLPALNHCSEFEARYRGPFTVSERNGRVAYRLALPPTYEGHNVFHVPQLVPDHPRAGAQLPPEALVGWPPTRDEARKPTDQFLRITYSISRGLETKHVTLLSGKAPPRSGLGGRGCKGPLYVPSKLFRTGQYL</sequence>
<dbReference type="RefSeq" id="XP_013335232.1">
    <property type="nucleotide sequence ID" value="XM_013479778.1"/>
</dbReference>
<proteinExistence type="predicted"/>
<dbReference type="EMBL" id="HG719739">
    <property type="protein sequence ID" value="CDJ58584.1"/>
    <property type="molecule type" value="Genomic_DNA"/>
</dbReference>
<reference evidence="2" key="1">
    <citation type="submission" date="2013-10" db="EMBL/GenBank/DDBJ databases">
        <title>Genomic analysis of the causative agents of coccidiosis in chickens.</title>
        <authorList>
            <person name="Reid A.J."/>
            <person name="Blake D."/>
            <person name="Billington K."/>
            <person name="Browne H."/>
            <person name="Dunn M."/>
            <person name="Hung S."/>
            <person name="Kawahara F."/>
            <person name="Miranda-Saavedra D."/>
            <person name="Mourier T."/>
            <person name="Nagra H."/>
            <person name="Otto T.D."/>
            <person name="Rawlings N."/>
            <person name="Sanchez A."/>
            <person name="Sanders M."/>
            <person name="Subramaniam C."/>
            <person name="Tay Y."/>
            <person name="Dear P."/>
            <person name="Doerig C."/>
            <person name="Gruber A."/>
            <person name="Parkinson J."/>
            <person name="Shirley M."/>
            <person name="Wan K.L."/>
            <person name="Berriman M."/>
            <person name="Tomley F."/>
            <person name="Pain A."/>
        </authorList>
    </citation>
    <scope>NUCLEOTIDE SEQUENCE [LARGE SCALE GENOMIC DNA]</scope>
    <source>
        <strain evidence="2">Weybridge</strain>
    </source>
</reference>
<protein>
    <recommendedName>
        <fullName evidence="1">Tf2-1-like SH3-like domain-containing protein</fullName>
    </recommendedName>
</protein>
<dbReference type="GeneID" id="25339182"/>
<accession>U6M812</accession>
<dbReference type="OrthoDB" id="346468at2759"/>
<feature type="domain" description="Tf2-1-like SH3-like" evidence="1">
    <location>
        <begin position="64"/>
        <end position="123"/>
    </location>
</feature>
<dbReference type="AlphaFoldDB" id="U6M812"/>
<evidence type="ECO:0000313" key="3">
    <source>
        <dbReference type="Proteomes" id="UP000030763"/>
    </source>
</evidence>
<organism evidence="2 3">
    <name type="scientific">Eimeria maxima</name>
    <name type="common">Coccidian parasite</name>
    <dbReference type="NCBI Taxonomy" id="5804"/>
    <lineage>
        <taxon>Eukaryota</taxon>
        <taxon>Sar</taxon>
        <taxon>Alveolata</taxon>
        <taxon>Apicomplexa</taxon>
        <taxon>Conoidasida</taxon>
        <taxon>Coccidia</taxon>
        <taxon>Eucoccidiorida</taxon>
        <taxon>Eimeriorina</taxon>
        <taxon>Eimeriidae</taxon>
        <taxon>Eimeria</taxon>
    </lineage>
</organism>
<dbReference type="InterPro" id="IPR056924">
    <property type="entry name" value="SH3_Tf2-1"/>
</dbReference>
<dbReference type="Proteomes" id="UP000030763">
    <property type="component" value="Unassembled WGS sequence"/>
</dbReference>
<dbReference type="Pfam" id="PF24626">
    <property type="entry name" value="SH3_Tf2-1"/>
    <property type="match status" value="1"/>
</dbReference>
<evidence type="ECO:0000313" key="2">
    <source>
        <dbReference type="EMBL" id="CDJ58584.1"/>
    </source>
</evidence>
<reference evidence="2" key="2">
    <citation type="submission" date="2013-10" db="EMBL/GenBank/DDBJ databases">
        <authorList>
            <person name="Aslett M."/>
        </authorList>
    </citation>
    <scope>NUCLEOTIDE SEQUENCE [LARGE SCALE GENOMIC DNA]</scope>
    <source>
        <strain evidence="2">Weybridge</strain>
    </source>
</reference>
<evidence type="ECO:0000259" key="1">
    <source>
        <dbReference type="Pfam" id="PF24626"/>
    </source>
</evidence>
<name>U6M812_EIMMA</name>
<gene>
    <name evidence="2" type="ORF">EMWEY_00051960</name>
</gene>